<comment type="caution">
    <text evidence="1">The sequence shown here is derived from an EMBL/GenBank/DDBJ whole genome shotgun (WGS) entry which is preliminary data.</text>
</comment>
<name>A0A1Z5HSY4_9FIRM</name>
<sequence>MIDKDIFIKVLIERVKKLPVGHYLDIRSYKRNRTVLVVKEDHDSFLVIEDGFFKEEFHVNLAKLKKLFKVILKKEFPRSHKIRLYTMGKYNEKDIKAIKRKKI</sequence>
<accession>A0A1Z5HSY4</accession>
<dbReference type="OrthoDB" id="2083258at2"/>
<gene>
    <name evidence="1" type="ORF">KKC1_17020</name>
</gene>
<reference evidence="2" key="1">
    <citation type="journal article" date="2017" name="Appl. Environ. Microbiol.">
        <title>Genomic analysis of Calderihabitans maritimus KKC1, a thermophilic hydrogenogenic carboxydotrophic bacterium isolated from marine sediment.</title>
        <authorList>
            <person name="Omae K."/>
            <person name="Yoneda Y."/>
            <person name="Fukuyama Y."/>
            <person name="Yoshida T."/>
            <person name="Sako Y."/>
        </authorList>
    </citation>
    <scope>NUCLEOTIDE SEQUENCE [LARGE SCALE GENOMIC DNA]</scope>
    <source>
        <strain evidence="2">KKC1</strain>
    </source>
</reference>
<dbReference type="RefSeq" id="WP_088553866.1">
    <property type="nucleotide sequence ID" value="NZ_BDGJ01000084.1"/>
</dbReference>
<organism evidence="1 2">
    <name type="scientific">Calderihabitans maritimus</name>
    <dbReference type="NCBI Taxonomy" id="1246530"/>
    <lineage>
        <taxon>Bacteria</taxon>
        <taxon>Bacillati</taxon>
        <taxon>Bacillota</taxon>
        <taxon>Clostridia</taxon>
        <taxon>Neomoorellales</taxon>
        <taxon>Calderihabitantaceae</taxon>
        <taxon>Calderihabitans</taxon>
    </lineage>
</organism>
<protein>
    <submittedName>
        <fullName evidence="1">Uncharacterized protein</fullName>
    </submittedName>
</protein>
<evidence type="ECO:0000313" key="2">
    <source>
        <dbReference type="Proteomes" id="UP000197032"/>
    </source>
</evidence>
<dbReference type="EMBL" id="BDGJ01000084">
    <property type="protein sequence ID" value="GAW92548.1"/>
    <property type="molecule type" value="Genomic_DNA"/>
</dbReference>
<dbReference type="Proteomes" id="UP000197032">
    <property type="component" value="Unassembled WGS sequence"/>
</dbReference>
<evidence type="ECO:0000313" key="1">
    <source>
        <dbReference type="EMBL" id="GAW92548.1"/>
    </source>
</evidence>
<proteinExistence type="predicted"/>
<dbReference type="AlphaFoldDB" id="A0A1Z5HSY4"/>
<keyword evidence="2" id="KW-1185">Reference proteome</keyword>